<dbReference type="InterPro" id="IPR029001">
    <property type="entry name" value="ITPase-like_fam"/>
</dbReference>
<name>A0AAN7YRQ1_9MYCE</name>
<reference evidence="3 4" key="1">
    <citation type="submission" date="2023-11" db="EMBL/GenBank/DDBJ databases">
        <title>Dfirmibasis_genome.</title>
        <authorList>
            <person name="Edelbroek B."/>
            <person name="Kjellin J."/>
            <person name="Jerlstrom-Hultqvist J."/>
            <person name="Soderbom F."/>
        </authorList>
    </citation>
    <scope>NUCLEOTIDE SEQUENCE [LARGE SCALE GENOMIC DNA]</scope>
    <source>
        <strain evidence="3 4">TNS-C-14</strain>
    </source>
</reference>
<dbReference type="InterPro" id="IPR003697">
    <property type="entry name" value="Maf-like"/>
</dbReference>
<dbReference type="GO" id="GO:0047429">
    <property type="term" value="F:nucleoside triphosphate diphosphatase activity"/>
    <property type="evidence" value="ECO:0007669"/>
    <property type="project" value="InterPro"/>
</dbReference>
<dbReference type="SUPFAM" id="SSF52972">
    <property type="entry name" value="ITPase-like"/>
    <property type="match status" value="1"/>
</dbReference>
<dbReference type="Pfam" id="PF02545">
    <property type="entry name" value="Maf"/>
    <property type="match status" value="1"/>
</dbReference>
<dbReference type="HAMAP" id="MF_00528">
    <property type="entry name" value="Maf"/>
    <property type="match status" value="1"/>
</dbReference>
<dbReference type="Proteomes" id="UP001344447">
    <property type="component" value="Unassembled WGS sequence"/>
</dbReference>
<keyword evidence="2" id="KW-0378">Hydrolase</keyword>
<evidence type="ECO:0000256" key="1">
    <source>
        <dbReference type="ARBA" id="ARBA00001968"/>
    </source>
</evidence>
<dbReference type="AlphaFoldDB" id="A0AAN7YRQ1"/>
<comment type="caution">
    <text evidence="3">The sequence shown here is derived from an EMBL/GenBank/DDBJ whole genome shotgun (WGS) entry which is preliminary data.</text>
</comment>
<dbReference type="NCBIfam" id="TIGR00172">
    <property type="entry name" value="maf"/>
    <property type="match status" value="1"/>
</dbReference>
<evidence type="ECO:0000256" key="2">
    <source>
        <dbReference type="ARBA" id="ARBA00022801"/>
    </source>
</evidence>
<dbReference type="PANTHER" id="PTHR43213">
    <property type="entry name" value="BIFUNCTIONAL DTTP/UTP PYROPHOSPHATASE/METHYLTRANSFERASE PROTEIN-RELATED"/>
    <property type="match status" value="1"/>
</dbReference>
<accession>A0AAN7YRQ1</accession>
<dbReference type="CDD" id="cd00555">
    <property type="entry name" value="Maf"/>
    <property type="match status" value="1"/>
</dbReference>
<keyword evidence="4" id="KW-1185">Reference proteome</keyword>
<sequence>MILDILSKFNKLKIILASTSPRRIEYLGKLGVEFEIVESKFKEDLDKSQFQSVYDYCLENAKLKAIHTGLQLKEHQQQQQPNIIIGSDSIVVYDNKIFEKPKSLEEAKSMLSLLSGKIHTVCTAVHIEFFNEKTNSKGSSSFYTLTNVEFDQLSPELINYYVDNFKPLDKAGSYGIQEVAAASFIKSINGDFYNVTGLPIHDLSTNLRKVYIDNFLEK</sequence>
<organism evidence="3 4">
    <name type="scientific">Dictyostelium firmibasis</name>
    <dbReference type="NCBI Taxonomy" id="79012"/>
    <lineage>
        <taxon>Eukaryota</taxon>
        <taxon>Amoebozoa</taxon>
        <taxon>Evosea</taxon>
        <taxon>Eumycetozoa</taxon>
        <taxon>Dictyostelia</taxon>
        <taxon>Dictyosteliales</taxon>
        <taxon>Dictyosteliaceae</taxon>
        <taxon>Dictyostelium</taxon>
    </lineage>
</organism>
<comment type="cofactor">
    <cofactor evidence="1">
        <name>a divalent metal cation</name>
        <dbReference type="ChEBI" id="CHEBI:60240"/>
    </cofactor>
</comment>
<gene>
    <name evidence="3" type="ORF">RB653_007705</name>
</gene>
<dbReference type="PANTHER" id="PTHR43213:SF5">
    <property type="entry name" value="BIFUNCTIONAL DTTP_UTP PYROPHOSPHATASE_METHYLTRANSFERASE PROTEIN-RELATED"/>
    <property type="match status" value="1"/>
</dbReference>
<proteinExistence type="inferred from homology"/>
<protein>
    <submittedName>
        <fullName evidence="3">Uncharacterized protein</fullName>
    </submittedName>
</protein>
<dbReference type="PIRSF" id="PIRSF006305">
    <property type="entry name" value="Maf"/>
    <property type="match status" value="1"/>
</dbReference>
<dbReference type="EMBL" id="JAVFKY010000005">
    <property type="protein sequence ID" value="KAK5576561.1"/>
    <property type="molecule type" value="Genomic_DNA"/>
</dbReference>
<dbReference type="Gene3D" id="3.90.950.10">
    <property type="match status" value="1"/>
</dbReference>
<evidence type="ECO:0000313" key="4">
    <source>
        <dbReference type="Proteomes" id="UP001344447"/>
    </source>
</evidence>
<evidence type="ECO:0000313" key="3">
    <source>
        <dbReference type="EMBL" id="KAK5576561.1"/>
    </source>
</evidence>